<dbReference type="GO" id="GO:0000981">
    <property type="term" value="F:DNA-binding transcription factor activity, RNA polymerase II-specific"/>
    <property type="evidence" value="ECO:0007669"/>
    <property type="project" value="InterPro"/>
</dbReference>
<dbReference type="OrthoDB" id="4368270at2759"/>
<feature type="compositionally biased region" description="Low complexity" evidence="1">
    <location>
        <begin position="258"/>
        <end position="274"/>
    </location>
</feature>
<dbReference type="GO" id="GO:0004491">
    <property type="term" value="F:methylmalonate-semialdehyde dehydrogenase (acylating, NAD) activity"/>
    <property type="evidence" value="ECO:0007669"/>
    <property type="project" value="InterPro"/>
</dbReference>
<feature type="compositionally biased region" description="Pro residues" evidence="1">
    <location>
        <begin position="324"/>
        <end position="338"/>
    </location>
</feature>
<feature type="compositionally biased region" description="Polar residues" evidence="1">
    <location>
        <begin position="33"/>
        <end position="46"/>
    </location>
</feature>
<dbReference type="EMBL" id="ML119669">
    <property type="protein sequence ID" value="RPA82758.1"/>
    <property type="molecule type" value="Genomic_DNA"/>
</dbReference>
<feature type="region of interest" description="Disordered" evidence="1">
    <location>
        <begin position="431"/>
        <end position="481"/>
    </location>
</feature>
<feature type="compositionally biased region" description="Low complexity" evidence="1">
    <location>
        <begin position="310"/>
        <end position="323"/>
    </location>
</feature>
<dbReference type="GO" id="GO:0005739">
    <property type="term" value="C:mitochondrion"/>
    <property type="evidence" value="ECO:0007669"/>
    <property type="project" value="TreeGrafter"/>
</dbReference>
<feature type="region of interest" description="Disordered" evidence="1">
    <location>
        <begin position="20"/>
        <end position="71"/>
    </location>
</feature>
<evidence type="ECO:0000256" key="1">
    <source>
        <dbReference type="SAM" id="MobiDB-lite"/>
    </source>
</evidence>
<name>A0A3N4IDH3_ASCIM</name>
<reference evidence="2 3" key="1">
    <citation type="journal article" date="2018" name="Nat. Ecol. Evol.">
        <title>Pezizomycetes genomes reveal the molecular basis of ectomycorrhizal truffle lifestyle.</title>
        <authorList>
            <person name="Murat C."/>
            <person name="Payen T."/>
            <person name="Noel B."/>
            <person name="Kuo A."/>
            <person name="Morin E."/>
            <person name="Chen J."/>
            <person name="Kohler A."/>
            <person name="Krizsan K."/>
            <person name="Balestrini R."/>
            <person name="Da Silva C."/>
            <person name="Montanini B."/>
            <person name="Hainaut M."/>
            <person name="Levati E."/>
            <person name="Barry K.W."/>
            <person name="Belfiori B."/>
            <person name="Cichocki N."/>
            <person name="Clum A."/>
            <person name="Dockter R.B."/>
            <person name="Fauchery L."/>
            <person name="Guy J."/>
            <person name="Iotti M."/>
            <person name="Le Tacon F."/>
            <person name="Lindquist E.A."/>
            <person name="Lipzen A."/>
            <person name="Malagnac F."/>
            <person name="Mello A."/>
            <person name="Molinier V."/>
            <person name="Miyauchi S."/>
            <person name="Poulain J."/>
            <person name="Riccioni C."/>
            <person name="Rubini A."/>
            <person name="Sitrit Y."/>
            <person name="Splivallo R."/>
            <person name="Traeger S."/>
            <person name="Wang M."/>
            <person name="Zifcakova L."/>
            <person name="Wipf D."/>
            <person name="Zambonelli A."/>
            <person name="Paolocci F."/>
            <person name="Nowrousian M."/>
            <person name="Ottonello S."/>
            <person name="Baldrian P."/>
            <person name="Spatafora J.W."/>
            <person name="Henrissat B."/>
            <person name="Nagy L.G."/>
            <person name="Aury J.M."/>
            <person name="Wincker P."/>
            <person name="Grigoriev I.V."/>
            <person name="Bonfante P."/>
            <person name="Martin F.M."/>
        </authorList>
    </citation>
    <scope>NUCLEOTIDE SEQUENCE [LARGE SCALE GENOMIC DNA]</scope>
    <source>
        <strain evidence="2 3">RN42</strain>
    </source>
</reference>
<evidence type="ECO:0000313" key="3">
    <source>
        <dbReference type="Proteomes" id="UP000275078"/>
    </source>
</evidence>
<feature type="compositionally biased region" description="Polar residues" evidence="1">
    <location>
        <begin position="54"/>
        <end position="71"/>
    </location>
</feature>
<accession>A0A3N4IDH3</accession>
<dbReference type="InterPro" id="IPR014842">
    <property type="entry name" value="AFT"/>
</dbReference>
<feature type="compositionally biased region" description="Polar residues" evidence="1">
    <location>
        <begin position="456"/>
        <end position="467"/>
    </location>
</feature>
<proteinExistence type="predicted"/>
<dbReference type="Proteomes" id="UP000275078">
    <property type="component" value="Unassembled WGS sequence"/>
</dbReference>
<dbReference type="PANTHER" id="PTHR43866:SF9">
    <property type="entry name" value="METHYLMALONATE-SEMIALDEHYDE DEHYDROGENASE (COA ACYLATING)"/>
    <property type="match status" value="1"/>
</dbReference>
<organism evidence="2 3">
    <name type="scientific">Ascobolus immersus RN42</name>
    <dbReference type="NCBI Taxonomy" id="1160509"/>
    <lineage>
        <taxon>Eukaryota</taxon>
        <taxon>Fungi</taxon>
        <taxon>Dikarya</taxon>
        <taxon>Ascomycota</taxon>
        <taxon>Pezizomycotina</taxon>
        <taxon>Pezizomycetes</taxon>
        <taxon>Pezizales</taxon>
        <taxon>Ascobolaceae</taxon>
        <taxon>Ascobolus</taxon>
    </lineage>
</organism>
<keyword evidence="3" id="KW-1185">Reference proteome</keyword>
<dbReference type="GO" id="GO:0006574">
    <property type="term" value="P:L-valine catabolic process"/>
    <property type="evidence" value="ECO:0007669"/>
    <property type="project" value="TreeGrafter"/>
</dbReference>
<protein>
    <submittedName>
        <fullName evidence="2">Uncharacterized protein</fullName>
    </submittedName>
</protein>
<dbReference type="STRING" id="1160509.A0A3N4IDH3"/>
<dbReference type="PANTHER" id="PTHR43866">
    <property type="entry name" value="MALONATE-SEMIALDEHYDE DEHYDROGENASE"/>
    <property type="match status" value="1"/>
</dbReference>
<dbReference type="AlphaFoldDB" id="A0A3N4IDH3"/>
<dbReference type="Pfam" id="PF08731">
    <property type="entry name" value="AFT"/>
    <property type="match status" value="1"/>
</dbReference>
<feature type="compositionally biased region" description="Low complexity" evidence="1">
    <location>
        <begin position="339"/>
        <end position="355"/>
    </location>
</feature>
<feature type="region of interest" description="Disordered" evidence="1">
    <location>
        <begin position="243"/>
        <end position="408"/>
    </location>
</feature>
<sequence>MLIQILSIFENNTESFSFHSYWYTPNAPPPPQHQQTSQDTRQNQSPRLPKDLPQSPSLSNAENGSSTTETGQLYQMAPPRHSTFPDLPSLRSHIQSHAQNHGFAIATHKSDSKKIIIICDRGGNYKDPFADKEEQRKRKRTSKKLGCPYRVTGRKWASDGLWHVTVTNPAHNHPPAEELAKARNLSRFEELYGLIKVKFPNWTVEEQLSVLETVETINTTKQPSEHTSTPPLSTDIINAQPAEQTQTQLQQQPPPPQSQQVQQQVQQQQQQQQQQPPPHHQHQQHSQPQHHTSSHQSQQQQQQQPPPLQEQPSLASYQQHQPPSSQPPQSQPQQPQPRQPQQIHQPQPQQHMPQSYFYSHPMGSINPQILPSHSHQHPHQPPPRLMGQCNRCGGDHSGRSCGHHSSDPGRAAVELLEDHQNAVEQAFMGGGSQQQHHLRQAHPHIQQPPPMHRGYSNPNMQPSNGVGNMSMGPSRGHPARAEEVVEAENRLREVFGVPVLHS</sequence>
<feature type="compositionally biased region" description="Low complexity" evidence="1">
    <location>
        <begin position="284"/>
        <end position="303"/>
    </location>
</feature>
<dbReference type="GO" id="GO:0045944">
    <property type="term" value="P:positive regulation of transcription by RNA polymerase II"/>
    <property type="evidence" value="ECO:0007669"/>
    <property type="project" value="InterPro"/>
</dbReference>
<gene>
    <name evidence="2" type="ORF">BJ508DRAFT_83813</name>
</gene>
<evidence type="ECO:0000313" key="2">
    <source>
        <dbReference type="EMBL" id="RPA82758.1"/>
    </source>
</evidence>
<dbReference type="GO" id="GO:0006210">
    <property type="term" value="P:thymine catabolic process"/>
    <property type="evidence" value="ECO:0007669"/>
    <property type="project" value="TreeGrafter"/>
</dbReference>
<dbReference type="InterPro" id="IPR010061">
    <property type="entry name" value="MeMal-semiAld_DH"/>
</dbReference>
<dbReference type="GO" id="GO:0010106">
    <property type="term" value="P:cellular response to iron ion starvation"/>
    <property type="evidence" value="ECO:0007669"/>
    <property type="project" value="InterPro"/>
</dbReference>